<dbReference type="Proteomes" id="UP000187181">
    <property type="component" value="Unassembled WGS sequence"/>
</dbReference>
<gene>
    <name evidence="7" type="ORF">SAMN05444128_2351</name>
</gene>
<evidence type="ECO:0000256" key="1">
    <source>
        <dbReference type="ARBA" id="ARBA00004141"/>
    </source>
</evidence>
<sequence length="281" mass="30763">MKEFLSLIRFPNLLLIVLSQALVQASLLSAGIDLAGIATPGFLVLTLSTVCIAAAGYIINDYYDVKIDAINKPDRVVVGRSIRRRPALFTHMVLSFAGIALGFALSIPVGLINVGAVLLLWGYSATLKKMPLAGNVVIALLSASMLLVVAVYAGKLNNITISYAVFAFLISLIREIVKDMEDVRGDASFDCRTLPIVLGIRRAKYVLYPIIALFQAFLLVVIFHPVTGIGFDMYMLLLVLIPSIWMTVKLVRADRKRDFTYLSNLGKLIMLTGILSMLLIN</sequence>
<feature type="transmembrane region" description="Helical" evidence="6">
    <location>
        <begin position="12"/>
        <end position="30"/>
    </location>
</feature>
<evidence type="ECO:0000256" key="2">
    <source>
        <dbReference type="ARBA" id="ARBA00022475"/>
    </source>
</evidence>
<name>A0A1R3XIJ3_9BACT</name>
<dbReference type="EMBL" id="FTPP01000002">
    <property type="protein sequence ID" value="SIT90681.1"/>
    <property type="molecule type" value="Genomic_DNA"/>
</dbReference>
<evidence type="ECO:0000313" key="7">
    <source>
        <dbReference type="EMBL" id="SIT90681.1"/>
    </source>
</evidence>
<evidence type="ECO:0000256" key="6">
    <source>
        <dbReference type="SAM" id="Phobius"/>
    </source>
</evidence>
<keyword evidence="8" id="KW-1185">Reference proteome</keyword>
<dbReference type="InterPro" id="IPR050475">
    <property type="entry name" value="Prenyltransferase_related"/>
</dbReference>
<feature type="transmembrane region" description="Helical" evidence="6">
    <location>
        <begin position="260"/>
        <end position="280"/>
    </location>
</feature>
<dbReference type="OrthoDB" id="9811562at2"/>
<feature type="transmembrane region" description="Helical" evidence="6">
    <location>
        <begin position="229"/>
        <end position="248"/>
    </location>
</feature>
<keyword evidence="5 6" id="KW-0472">Membrane</keyword>
<keyword evidence="3 6" id="KW-0812">Transmembrane</keyword>
<dbReference type="Gene3D" id="1.10.357.140">
    <property type="entry name" value="UbiA prenyltransferase"/>
    <property type="match status" value="1"/>
</dbReference>
<protein>
    <submittedName>
        <fullName evidence="7">4-hydroxybenzoate polyprenyltransferase</fullName>
    </submittedName>
</protein>
<dbReference type="Gene3D" id="1.20.120.1780">
    <property type="entry name" value="UbiA prenyltransferase"/>
    <property type="match status" value="1"/>
</dbReference>
<evidence type="ECO:0000256" key="3">
    <source>
        <dbReference type="ARBA" id="ARBA00022692"/>
    </source>
</evidence>
<keyword evidence="4 6" id="KW-1133">Transmembrane helix</keyword>
<dbReference type="GO" id="GO:0016765">
    <property type="term" value="F:transferase activity, transferring alkyl or aryl (other than methyl) groups"/>
    <property type="evidence" value="ECO:0007669"/>
    <property type="project" value="InterPro"/>
</dbReference>
<dbReference type="PANTHER" id="PTHR42723">
    <property type="entry name" value="CHLOROPHYLL SYNTHASE"/>
    <property type="match status" value="1"/>
</dbReference>
<dbReference type="CDD" id="cd13961">
    <property type="entry name" value="PT_UbiA_DGGGPS"/>
    <property type="match status" value="1"/>
</dbReference>
<keyword evidence="2" id="KW-1003">Cell membrane</keyword>
<evidence type="ECO:0000256" key="4">
    <source>
        <dbReference type="ARBA" id="ARBA00022989"/>
    </source>
</evidence>
<feature type="transmembrane region" description="Helical" evidence="6">
    <location>
        <begin position="42"/>
        <end position="59"/>
    </location>
</feature>
<evidence type="ECO:0000313" key="8">
    <source>
        <dbReference type="Proteomes" id="UP000187181"/>
    </source>
</evidence>
<feature type="transmembrane region" description="Helical" evidence="6">
    <location>
        <begin position="132"/>
        <end position="153"/>
    </location>
</feature>
<organism evidence="7 8">
    <name type="scientific">Pontibacter indicus</name>
    <dbReference type="NCBI Taxonomy" id="1317125"/>
    <lineage>
        <taxon>Bacteria</taxon>
        <taxon>Pseudomonadati</taxon>
        <taxon>Bacteroidota</taxon>
        <taxon>Cytophagia</taxon>
        <taxon>Cytophagales</taxon>
        <taxon>Hymenobacteraceae</taxon>
        <taxon>Pontibacter</taxon>
    </lineage>
</organism>
<proteinExistence type="predicted"/>
<dbReference type="InterPro" id="IPR044878">
    <property type="entry name" value="UbiA_sf"/>
</dbReference>
<feature type="transmembrane region" description="Helical" evidence="6">
    <location>
        <begin position="205"/>
        <end position="223"/>
    </location>
</feature>
<dbReference type="STRING" id="1317125.SAMN05444128_2351"/>
<keyword evidence="7" id="KW-0808">Transferase</keyword>
<dbReference type="InterPro" id="IPR000537">
    <property type="entry name" value="UbiA_prenyltransferase"/>
</dbReference>
<feature type="transmembrane region" description="Helical" evidence="6">
    <location>
        <begin position="93"/>
        <end position="120"/>
    </location>
</feature>
<dbReference type="Pfam" id="PF01040">
    <property type="entry name" value="UbiA"/>
    <property type="match status" value="1"/>
</dbReference>
<accession>A0A1R3XIJ3</accession>
<reference evidence="8" key="1">
    <citation type="submission" date="2017-01" db="EMBL/GenBank/DDBJ databases">
        <authorList>
            <person name="Varghese N."/>
            <person name="Submissions S."/>
        </authorList>
    </citation>
    <scope>NUCLEOTIDE SEQUENCE [LARGE SCALE GENOMIC DNA]</scope>
    <source>
        <strain evidence="8">LP100</strain>
    </source>
</reference>
<dbReference type="RefSeq" id="WP_076669061.1">
    <property type="nucleotide sequence ID" value="NZ_FTPP01000002.1"/>
</dbReference>
<dbReference type="AlphaFoldDB" id="A0A1R3XIJ3"/>
<dbReference type="NCBIfam" id="NF009513">
    <property type="entry name" value="PRK12872.1-3"/>
    <property type="match status" value="1"/>
</dbReference>
<dbReference type="PANTHER" id="PTHR42723:SF1">
    <property type="entry name" value="CHLOROPHYLL SYNTHASE, CHLOROPLASTIC"/>
    <property type="match status" value="1"/>
</dbReference>
<dbReference type="GO" id="GO:0016020">
    <property type="term" value="C:membrane"/>
    <property type="evidence" value="ECO:0007669"/>
    <property type="project" value="UniProtKB-SubCell"/>
</dbReference>
<evidence type="ECO:0000256" key="5">
    <source>
        <dbReference type="ARBA" id="ARBA00023136"/>
    </source>
</evidence>
<comment type="subcellular location">
    <subcellularLocation>
        <location evidence="1">Membrane</location>
        <topology evidence="1">Multi-pass membrane protein</topology>
    </subcellularLocation>
</comment>